<accession>A0ABP0EXD4</accession>
<feature type="compositionally biased region" description="Low complexity" evidence="1">
    <location>
        <begin position="1"/>
        <end position="10"/>
    </location>
</feature>
<reference evidence="3 4" key="1">
    <citation type="submission" date="2024-02" db="EMBL/GenBank/DDBJ databases">
        <authorList>
            <person name="Daric V."/>
            <person name="Darras S."/>
        </authorList>
    </citation>
    <scope>NUCLEOTIDE SEQUENCE [LARGE SCALE GENOMIC DNA]</scope>
</reference>
<evidence type="ECO:0000256" key="1">
    <source>
        <dbReference type="SAM" id="MobiDB-lite"/>
    </source>
</evidence>
<keyword evidence="4" id="KW-1185">Reference proteome</keyword>
<feature type="region of interest" description="Disordered" evidence="1">
    <location>
        <begin position="1"/>
        <end position="30"/>
    </location>
</feature>
<organism evidence="3 4">
    <name type="scientific">Clavelina lepadiformis</name>
    <name type="common">Light-bulb sea squirt</name>
    <name type="synonym">Ascidia lepadiformis</name>
    <dbReference type="NCBI Taxonomy" id="159417"/>
    <lineage>
        <taxon>Eukaryota</taxon>
        <taxon>Metazoa</taxon>
        <taxon>Chordata</taxon>
        <taxon>Tunicata</taxon>
        <taxon>Ascidiacea</taxon>
        <taxon>Aplousobranchia</taxon>
        <taxon>Clavelinidae</taxon>
        <taxon>Clavelina</taxon>
    </lineage>
</organism>
<name>A0ABP0EXD4_CLALP</name>
<protein>
    <recommendedName>
        <fullName evidence="2">Inositol polyphosphate-related phosphatase domain-containing protein</fullName>
    </recommendedName>
</protein>
<dbReference type="SMART" id="SM00128">
    <property type="entry name" value="IPPc"/>
    <property type="match status" value="1"/>
</dbReference>
<dbReference type="Gene3D" id="3.60.10.10">
    <property type="entry name" value="Endonuclease/exonuclease/phosphatase"/>
    <property type="match status" value="1"/>
</dbReference>
<feature type="domain" description="Inositol polyphosphate-related phosphatase" evidence="2">
    <location>
        <begin position="76"/>
        <end position="375"/>
    </location>
</feature>
<gene>
    <name evidence="3" type="ORF">CVLEPA_LOCUS745</name>
</gene>
<evidence type="ECO:0000313" key="3">
    <source>
        <dbReference type="EMBL" id="CAK8671701.1"/>
    </source>
</evidence>
<proteinExistence type="predicted"/>
<dbReference type="InterPro" id="IPR053321">
    <property type="entry name" value="IPP-5-Phosphatase_Type_IV"/>
</dbReference>
<comment type="caution">
    <text evidence="3">The sequence shown here is derived from an EMBL/GenBank/DDBJ whole genome shotgun (WGS) entry which is preliminary data.</text>
</comment>
<sequence>MMASASQQSEESNEDNSLFGNDSTSVSVSRNGLTQPVLPVIRNCEIKERNFLVGNVTKTSSSFLGQDELDRFFPDRQLSLLVGTWNMQKCVIPSNINDFLIPKGVELAQDIYVIGVQEAASDQREWEVKLQETLGPSYILVYSAAHGVLHLAVFVRRDLIWFCSKFEEDVVTTRFVSQIKTKGALGISFQFFGTSFLFLTAHFHSGETKVKERIDDYNIISQRLQLPHESSNRISSDKKDATEKFDCVFWFGDLNFRISQPHQHMKNELEDPETYDIKEALKCDQLKGCMKRGQVFKGFEEPTINFMPTYKFNVNSDQYDTSKKLRVPSYTDRLLHKEKTPETIKCIKYDCVTTVKHSDHRPVYALYKVALKPGKDSFPLTTGKFKHDIYTEAARRRAKCSKATQSMICSLF</sequence>
<dbReference type="PANTHER" id="PTHR47039">
    <property type="entry name" value="INOSITOL POLYPHOSPHATE 5-PHOSPHATASE E"/>
    <property type="match status" value="1"/>
</dbReference>
<evidence type="ECO:0000259" key="2">
    <source>
        <dbReference type="SMART" id="SM00128"/>
    </source>
</evidence>
<dbReference type="InterPro" id="IPR036691">
    <property type="entry name" value="Endo/exonu/phosph_ase_sf"/>
</dbReference>
<evidence type="ECO:0000313" key="4">
    <source>
        <dbReference type="Proteomes" id="UP001642483"/>
    </source>
</evidence>
<dbReference type="EMBL" id="CAWYQH010000001">
    <property type="protein sequence ID" value="CAK8671701.1"/>
    <property type="molecule type" value="Genomic_DNA"/>
</dbReference>
<dbReference type="Pfam" id="PF22669">
    <property type="entry name" value="Exo_endo_phos2"/>
    <property type="match status" value="1"/>
</dbReference>
<dbReference type="SUPFAM" id="SSF56219">
    <property type="entry name" value="DNase I-like"/>
    <property type="match status" value="1"/>
</dbReference>
<feature type="compositionally biased region" description="Polar residues" evidence="1">
    <location>
        <begin position="15"/>
        <end position="30"/>
    </location>
</feature>
<dbReference type="InterPro" id="IPR000300">
    <property type="entry name" value="IPPc"/>
</dbReference>
<dbReference type="Proteomes" id="UP001642483">
    <property type="component" value="Unassembled WGS sequence"/>
</dbReference>
<dbReference type="PANTHER" id="PTHR47039:SF1">
    <property type="entry name" value="INOSITOL POLYPHOSPHATE 5-PHOSPHATASE E"/>
    <property type="match status" value="1"/>
</dbReference>